<evidence type="ECO:0000256" key="7">
    <source>
        <dbReference type="ARBA" id="ARBA00052328"/>
    </source>
</evidence>
<feature type="binding site" evidence="9">
    <location>
        <position position="225"/>
    </location>
    <ligand>
        <name>Mg(2+)</name>
        <dbReference type="ChEBI" id="CHEBI:18420"/>
        <label>2</label>
    </ligand>
</feature>
<dbReference type="FunFam" id="3.40.1030.10:FF:000002">
    <property type="entry name" value="Anthranilate phosphoribosyltransferase"/>
    <property type="match status" value="1"/>
</dbReference>
<keyword evidence="3 9" id="KW-0328">Glycosyltransferase</keyword>
<feature type="binding site" evidence="9">
    <location>
        <position position="110"/>
    </location>
    <ligand>
        <name>anthranilate</name>
        <dbReference type="ChEBI" id="CHEBI:16567"/>
        <label>1</label>
    </ligand>
</feature>
<proteinExistence type="inferred from homology"/>
<dbReference type="InterPro" id="IPR005940">
    <property type="entry name" value="Anthranilate_Pribosyl_Tfrase"/>
</dbReference>
<feature type="binding site" evidence="9">
    <location>
        <begin position="82"/>
        <end position="83"/>
    </location>
    <ligand>
        <name>5-phospho-alpha-D-ribose 1-diphosphate</name>
        <dbReference type="ChEBI" id="CHEBI:58017"/>
    </ligand>
</feature>
<dbReference type="NCBIfam" id="TIGR01245">
    <property type="entry name" value="trpD"/>
    <property type="match status" value="1"/>
</dbReference>
<comment type="caution">
    <text evidence="12">The sequence shown here is derived from an EMBL/GenBank/DDBJ whole genome shotgun (WGS) entry which is preliminary data.</text>
</comment>
<comment type="pathway">
    <text evidence="1 9">Amino-acid biosynthesis; L-tryptophan biosynthesis; L-tryptophan from chorismate: step 2/5.</text>
</comment>
<keyword evidence="9" id="KW-0479">Metal-binding</keyword>
<keyword evidence="5 9" id="KW-0822">Tryptophan biosynthesis</keyword>
<comment type="function">
    <text evidence="9">Catalyzes the transfer of the phosphoribosyl group of 5-phosphorylribose-1-pyrophosphate (PRPP) to anthranilate to yield N-(5'-phosphoribosyl)-anthranilate (PRA).</text>
</comment>
<accession>A0A9D0ZI68</accession>
<organism evidence="12 13">
    <name type="scientific">Candidatus Scatavimonas merdigallinarum</name>
    <dbReference type="NCBI Taxonomy" id="2840914"/>
    <lineage>
        <taxon>Bacteria</taxon>
        <taxon>Bacillati</taxon>
        <taxon>Bacillota</taxon>
        <taxon>Clostridia</taxon>
        <taxon>Eubacteriales</taxon>
        <taxon>Oscillospiraceae</taxon>
        <taxon>Oscillospiraceae incertae sedis</taxon>
        <taxon>Candidatus Scatavimonas</taxon>
    </lineage>
</organism>
<evidence type="ECO:0000256" key="2">
    <source>
        <dbReference type="ARBA" id="ARBA00022605"/>
    </source>
</evidence>
<dbReference type="PANTHER" id="PTHR43285:SF2">
    <property type="entry name" value="ANTHRANILATE PHOSPHORIBOSYLTRANSFERASE"/>
    <property type="match status" value="1"/>
</dbReference>
<feature type="binding site" evidence="9">
    <location>
        <position position="225"/>
    </location>
    <ligand>
        <name>Mg(2+)</name>
        <dbReference type="ChEBI" id="CHEBI:18420"/>
        <label>1</label>
    </ligand>
</feature>
<dbReference type="GO" id="GO:0000287">
    <property type="term" value="F:magnesium ion binding"/>
    <property type="evidence" value="ECO:0007669"/>
    <property type="project" value="UniProtKB-UniRule"/>
</dbReference>
<feature type="binding site" evidence="9">
    <location>
        <begin position="107"/>
        <end position="115"/>
    </location>
    <ligand>
        <name>5-phospho-alpha-D-ribose 1-diphosphate</name>
        <dbReference type="ChEBI" id="CHEBI:58017"/>
    </ligand>
</feature>
<dbReference type="Gene3D" id="3.40.1030.10">
    <property type="entry name" value="Nucleoside phosphorylase/phosphoribosyltransferase catalytic domain"/>
    <property type="match status" value="1"/>
</dbReference>
<dbReference type="GO" id="GO:0004048">
    <property type="term" value="F:anthranilate phosphoribosyltransferase activity"/>
    <property type="evidence" value="ECO:0007669"/>
    <property type="project" value="UniProtKB-UniRule"/>
</dbReference>
<dbReference type="PANTHER" id="PTHR43285">
    <property type="entry name" value="ANTHRANILATE PHOSPHORIBOSYLTRANSFERASE"/>
    <property type="match status" value="1"/>
</dbReference>
<feature type="domain" description="Glycosyl transferase family 3 N-terminal" evidence="11">
    <location>
        <begin position="3"/>
        <end position="65"/>
    </location>
</feature>
<feature type="binding site" evidence="9">
    <location>
        <position position="165"/>
    </location>
    <ligand>
        <name>anthranilate</name>
        <dbReference type="ChEBI" id="CHEBI:16567"/>
        <label>2</label>
    </ligand>
</feature>
<dbReference type="SUPFAM" id="SSF52418">
    <property type="entry name" value="Nucleoside phosphorylase/phosphoribosyltransferase catalytic domain"/>
    <property type="match status" value="1"/>
</dbReference>
<feature type="binding site" evidence="9">
    <location>
        <position position="91"/>
    </location>
    <ligand>
        <name>Mg(2+)</name>
        <dbReference type="ChEBI" id="CHEBI:18420"/>
        <label>1</label>
    </ligand>
</feature>
<evidence type="ECO:0000256" key="5">
    <source>
        <dbReference type="ARBA" id="ARBA00022822"/>
    </source>
</evidence>
<feature type="domain" description="Glycosyl transferase family 3" evidence="10">
    <location>
        <begin position="74"/>
        <end position="323"/>
    </location>
</feature>
<feature type="binding site" evidence="9">
    <location>
        <position position="87"/>
    </location>
    <ligand>
        <name>5-phospho-alpha-D-ribose 1-diphosphate</name>
        <dbReference type="ChEBI" id="CHEBI:58017"/>
    </ligand>
</feature>
<comment type="similarity">
    <text evidence="8">In the C-terminal section; belongs to the anthranilate phosphoribosyltransferase family.</text>
</comment>
<dbReference type="EC" id="2.4.2.18" evidence="9"/>
<dbReference type="Proteomes" id="UP000886787">
    <property type="component" value="Unassembled WGS sequence"/>
</dbReference>
<feature type="binding site" evidence="9">
    <location>
        <position position="79"/>
    </location>
    <ligand>
        <name>5-phospho-alpha-D-ribose 1-diphosphate</name>
        <dbReference type="ChEBI" id="CHEBI:58017"/>
    </ligand>
</feature>
<feature type="binding site" evidence="9">
    <location>
        <begin position="89"/>
        <end position="92"/>
    </location>
    <ligand>
        <name>5-phospho-alpha-D-ribose 1-diphosphate</name>
        <dbReference type="ChEBI" id="CHEBI:58017"/>
    </ligand>
</feature>
<evidence type="ECO:0000256" key="1">
    <source>
        <dbReference type="ARBA" id="ARBA00004907"/>
    </source>
</evidence>
<evidence type="ECO:0000313" key="13">
    <source>
        <dbReference type="Proteomes" id="UP000886787"/>
    </source>
</evidence>
<dbReference type="InterPro" id="IPR035902">
    <property type="entry name" value="Nuc_phospho_transferase"/>
</dbReference>
<keyword evidence="9" id="KW-0460">Magnesium</keyword>
<dbReference type="SUPFAM" id="SSF47648">
    <property type="entry name" value="Nucleoside phosphorylase/phosphoribosyltransferase N-terminal domain"/>
    <property type="match status" value="1"/>
</dbReference>
<dbReference type="AlphaFoldDB" id="A0A9D0ZI68"/>
<dbReference type="Pfam" id="PF00591">
    <property type="entry name" value="Glycos_transf_3"/>
    <property type="match status" value="1"/>
</dbReference>
<reference evidence="12" key="1">
    <citation type="submission" date="2020-10" db="EMBL/GenBank/DDBJ databases">
        <authorList>
            <person name="Gilroy R."/>
        </authorList>
    </citation>
    <scope>NUCLEOTIDE SEQUENCE</scope>
    <source>
        <strain evidence="12">ChiSjej1B19-3389</strain>
    </source>
</reference>
<feature type="binding site" evidence="9">
    <location>
        <position position="79"/>
    </location>
    <ligand>
        <name>anthranilate</name>
        <dbReference type="ChEBI" id="CHEBI:16567"/>
        <label>1</label>
    </ligand>
</feature>
<evidence type="ECO:0000256" key="4">
    <source>
        <dbReference type="ARBA" id="ARBA00022679"/>
    </source>
</evidence>
<dbReference type="Gene3D" id="1.20.970.10">
    <property type="entry name" value="Transferase, Pyrimidine Nucleoside Phosphorylase, Chain C"/>
    <property type="match status" value="1"/>
</dbReference>
<feature type="binding site" evidence="9">
    <location>
        <position position="224"/>
    </location>
    <ligand>
        <name>Mg(2+)</name>
        <dbReference type="ChEBI" id="CHEBI:18420"/>
        <label>2</label>
    </ligand>
</feature>
<comment type="catalytic activity">
    <reaction evidence="7 9">
        <text>N-(5-phospho-beta-D-ribosyl)anthranilate + diphosphate = 5-phospho-alpha-D-ribose 1-diphosphate + anthranilate</text>
        <dbReference type="Rhea" id="RHEA:11768"/>
        <dbReference type="ChEBI" id="CHEBI:16567"/>
        <dbReference type="ChEBI" id="CHEBI:18277"/>
        <dbReference type="ChEBI" id="CHEBI:33019"/>
        <dbReference type="ChEBI" id="CHEBI:58017"/>
        <dbReference type="EC" id="2.4.2.18"/>
    </reaction>
</comment>
<evidence type="ECO:0000256" key="8">
    <source>
        <dbReference type="ARBA" id="ARBA00061188"/>
    </source>
</evidence>
<dbReference type="InterPro" id="IPR017459">
    <property type="entry name" value="Glycosyl_Trfase_fam3_N_dom"/>
</dbReference>
<comment type="subunit">
    <text evidence="9">Homodimer.</text>
</comment>
<feature type="binding site" evidence="9">
    <location>
        <position position="119"/>
    </location>
    <ligand>
        <name>5-phospho-alpha-D-ribose 1-diphosphate</name>
        <dbReference type="ChEBI" id="CHEBI:58017"/>
    </ligand>
</feature>
<evidence type="ECO:0000313" key="12">
    <source>
        <dbReference type="EMBL" id="HIQ81108.1"/>
    </source>
</evidence>
<keyword evidence="2 9" id="KW-0028">Amino-acid biosynthesis</keyword>
<dbReference type="HAMAP" id="MF_00211">
    <property type="entry name" value="TrpD"/>
    <property type="match status" value="1"/>
</dbReference>
<dbReference type="GO" id="GO:0005829">
    <property type="term" value="C:cytosol"/>
    <property type="evidence" value="ECO:0007669"/>
    <property type="project" value="TreeGrafter"/>
</dbReference>
<reference evidence="12" key="2">
    <citation type="journal article" date="2021" name="PeerJ">
        <title>Extensive microbial diversity within the chicken gut microbiome revealed by metagenomics and culture.</title>
        <authorList>
            <person name="Gilroy R."/>
            <person name="Ravi A."/>
            <person name="Getino M."/>
            <person name="Pursley I."/>
            <person name="Horton D.L."/>
            <person name="Alikhan N.F."/>
            <person name="Baker D."/>
            <person name="Gharbi K."/>
            <person name="Hall N."/>
            <person name="Watson M."/>
            <person name="Adriaenssens E.M."/>
            <person name="Foster-Nyarko E."/>
            <person name="Jarju S."/>
            <person name="Secka A."/>
            <person name="Antonio M."/>
            <person name="Oren A."/>
            <person name="Chaudhuri R.R."/>
            <person name="La Ragione R."/>
            <person name="Hildebrand F."/>
            <person name="Pallen M.J."/>
        </authorList>
    </citation>
    <scope>NUCLEOTIDE SEQUENCE</scope>
    <source>
        <strain evidence="12">ChiSjej1B19-3389</strain>
    </source>
</reference>
<dbReference type="EMBL" id="DVFW01000038">
    <property type="protein sequence ID" value="HIQ81108.1"/>
    <property type="molecule type" value="Genomic_DNA"/>
</dbReference>
<evidence type="ECO:0000259" key="10">
    <source>
        <dbReference type="Pfam" id="PF00591"/>
    </source>
</evidence>
<evidence type="ECO:0000256" key="9">
    <source>
        <dbReference type="HAMAP-Rule" id="MF_00211"/>
    </source>
</evidence>
<comment type="caution">
    <text evidence="9">Lacks conserved residue(s) required for the propagation of feature annotation.</text>
</comment>
<comment type="similarity">
    <text evidence="9">Belongs to the anthranilate phosphoribosyltransferase family.</text>
</comment>
<evidence type="ECO:0000259" key="11">
    <source>
        <dbReference type="Pfam" id="PF02885"/>
    </source>
</evidence>
<keyword evidence="6 9" id="KW-0057">Aromatic amino acid biosynthesis</keyword>
<keyword evidence="4 9" id="KW-0808">Transferase</keyword>
<evidence type="ECO:0000256" key="3">
    <source>
        <dbReference type="ARBA" id="ARBA00022676"/>
    </source>
</evidence>
<dbReference type="InterPro" id="IPR036320">
    <property type="entry name" value="Glycosyl_Trfase_fam3_N_dom_sf"/>
</dbReference>
<name>A0A9D0ZI68_9FIRM</name>
<evidence type="ECO:0000256" key="6">
    <source>
        <dbReference type="ARBA" id="ARBA00023141"/>
    </source>
</evidence>
<dbReference type="Pfam" id="PF02885">
    <property type="entry name" value="Glycos_trans_3N"/>
    <property type="match status" value="1"/>
</dbReference>
<protein>
    <recommendedName>
        <fullName evidence="9">Anthranilate phosphoribosyltransferase</fullName>
        <ecNumber evidence="9">2.4.2.18</ecNumber>
    </recommendedName>
</protein>
<dbReference type="InterPro" id="IPR000312">
    <property type="entry name" value="Glycosyl_Trfase_fam3"/>
</dbReference>
<gene>
    <name evidence="9 12" type="primary">trpD</name>
    <name evidence="12" type="ORF">IAD32_07495</name>
</gene>
<dbReference type="GO" id="GO:0000162">
    <property type="term" value="P:L-tryptophan biosynthetic process"/>
    <property type="evidence" value="ECO:0007669"/>
    <property type="project" value="UniProtKB-UniRule"/>
</dbReference>
<sequence>MIQQAIQTAIQKQNLSFTMTKEVMDEIMSGRATNAQIASFLTALRMKGETPEEITACAMAMREKGARLRHNFPVAEIVGTGGDEAYTFNISTVSCFVIAACGMPVAKHGNRSVSSKCGAADLLEALGAQLMLSPLENETVLKESGLCFMFAQVYHASMKYAAPVRKELGTRTIFNVLGPLANPAAADINLIGVYDKSLVRPIAQVLFNLGVRRGMVVHGLDGLDEISMSDKTAVCEIDGDTLKSYTLDPRTFGFSFCSRTQLTGGGAVENAEIAKRVLSGEKGPKSDIIALNAAVVLYLADKCKSIADGITLAKKALTDGSAYKKMQDFIRATNRVRGLNVREKL</sequence>
<comment type="cofactor">
    <cofactor evidence="9">
        <name>Mg(2+)</name>
        <dbReference type="ChEBI" id="CHEBI:18420"/>
    </cofactor>
    <text evidence="9">Binds 2 magnesium ions per monomer.</text>
</comment>